<evidence type="ECO:0000256" key="6">
    <source>
        <dbReference type="ARBA" id="ARBA00022824"/>
    </source>
</evidence>
<evidence type="ECO:0000256" key="5">
    <source>
        <dbReference type="ARBA" id="ARBA00022692"/>
    </source>
</evidence>
<dbReference type="PANTHER" id="PTHR21072">
    <property type="entry name" value="GPI TRANSAMIDASE COMPONENT PIG-S"/>
    <property type="match status" value="1"/>
</dbReference>
<gene>
    <name evidence="11" type="ORF">L210DRAFT_3545408</name>
</gene>
<name>A0AAD4BR55_BOLED</name>
<evidence type="ECO:0000256" key="7">
    <source>
        <dbReference type="ARBA" id="ARBA00022989"/>
    </source>
</evidence>
<keyword evidence="4" id="KW-0337">GPI-anchor biosynthesis</keyword>
<evidence type="ECO:0000256" key="9">
    <source>
        <dbReference type="ARBA" id="ARBA00023180"/>
    </source>
</evidence>
<dbReference type="AlphaFoldDB" id="A0AAD4BR55"/>
<dbReference type="GO" id="GO:0016255">
    <property type="term" value="P:attachment of GPI anchor to protein"/>
    <property type="evidence" value="ECO:0007669"/>
    <property type="project" value="InterPro"/>
</dbReference>
<comment type="pathway">
    <text evidence="2">Glycolipid biosynthesis; glycosylphosphatidylinositol-anchor biosynthesis.</text>
</comment>
<reference evidence="11" key="1">
    <citation type="submission" date="2019-10" db="EMBL/GenBank/DDBJ databases">
        <authorList>
            <consortium name="DOE Joint Genome Institute"/>
            <person name="Kuo A."/>
            <person name="Miyauchi S."/>
            <person name="Kiss E."/>
            <person name="Drula E."/>
            <person name="Kohler A."/>
            <person name="Sanchez-Garcia M."/>
            <person name="Andreopoulos B."/>
            <person name="Barry K.W."/>
            <person name="Bonito G."/>
            <person name="Buee M."/>
            <person name="Carver A."/>
            <person name="Chen C."/>
            <person name="Cichocki N."/>
            <person name="Clum A."/>
            <person name="Culley D."/>
            <person name="Crous P.W."/>
            <person name="Fauchery L."/>
            <person name="Girlanda M."/>
            <person name="Hayes R."/>
            <person name="Keri Z."/>
            <person name="LaButti K."/>
            <person name="Lipzen A."/>
            <person name="Lombard V."/>
            <person name="Magnuson J."/>
            <person name="Maillard F."/>
            <person name="Morin E."/>
            <person name="Murat C."/>
            <person name="Nolan M."/>
            <person name="Ohm R."/>
            <person name="Pangilinan J."/>
            <person name="Pereira M."/>
            <person name="Perotto S."/>
            <person name="Peter M."/>
            <person name="Riley R."/>
            <person name="Sitrit Y."/>
            <person name="Stielow B."/>
            <person name="Szollosi G."/>
            <person name="Zifcakova L."/>
            <person name="Stursova M."/>
            <person name="Spatafora J.W."/>
            <person name="Tedersoo L."/>
            <person name="Vaario L.-M."/>
            <person name="Yamada A."/>
            <person name="Yan M."/>
            <person name="Wang P."/>
            <person name="Xu J."/>
            <person name="Bruns T."/>
            <person name="Baldrian P."/>
            <person name="Vilgalys R."/>
            <person name="Henrissat B."/>
            <person name="Grigoriev I.V."/>
            <person name="Hibbett D."/>
            <person name="Nagy L.G."/>
            <person name="Martin F.M."/>
        </authorList>
    </citation>
    <scope>NUCLEOTIDE SEQUENCE</scope>
    <source>
        <strain evidence="11">BED1</strain>
    </source>
</reference>
<evidence type="ECO:0000256" key="3">
    <source>
        <dbReference type="ARBA" id="ARBA00005316"/>
    </source>
</evidence>
<dbReference type="InterPro" id="IPR019540">
    <property type="entry name" value="PtdIno-glycan_biosynth_class_S"/>
</dbReference>
<evidence type="ECO:0000313" key="11">
    <source>
        <dbReference type="EMBL" id="KAF8438082.1"/>
    </source>
</evidence>
<keyword evidence="7 10" id="KW-1133">Transmembrane helix</keyword>
<accession>A0AAD4BR55</accession>
<dbReference type="Proteomes" id="UP001194468">
    <property type="component" value="Unassembled WGS sequence"/>
</dbReference>
<evidence type="ECO:0000256" key="1">
    <source>
        <dbReference type="ARBA" id="ARBA00004477"/>
    </source>
</evidence>
<feature type="transmembrane region" description="Helical" evidence="10">
    <location>
        <begin position="468"/>
        <end position="491"/>
    </location>
</feature>
<proteinExistence type="inferred from homology"/>
<comment type="caution">
    <text evidence="11">The sequence shown here is derived from an EMBL/GenBank/DDBJ whole genome shotgun (WGS) entry which is preliminary data.</text>
</comment>
<dbReference type="GO" id="GO:0042765">
    <property type="term" value="C:GPI-anchor transamidase complex"/>
    <property type="evidence" value="ECO:0007669"/>
    <property type="project" value="InterPro"/>
</dbReference>
<dbReference type="GO" id="GO:0006506">
    <property type="term" value="P:GPI anchor biosynthetic process"/>
    <property type="evidence" value="ECO:0007669"/>
    <property type="project" value="UniProtKB-KW"/>
</dbReference>
<keyword evidence="9" id="KW-0325">Glycoprotein</keyword>
<evidence type="ECO:0000256" key="8">
    <source>
        <dbReference type="ARBA" id="ARBA00023136"/>
    </source>
</evidence>
<dbReference type="PANTHER" id="PTHR21072:SF13">
    <property type="entry name" value="GPI TRANSAMIDASE COMPONENT PIG-S"/>
    <property type="match status" value="1"/>
</dbReference>
<evidence type="ECO:0000256" key="10">
    <source>
        <dbReference type="SAM" id="Phobius"/>
    </source>
</evidence>
<evidence type="ECO:0000256" key="4">
    <source>
        <dbReference type="ARBA" id="ARBA00022502"/>
    </source>
</evidence>
<evidence type="ECO:0000313" key="12">
    <source>
        <dbReference type="Proteomes" id="UP001194468"/>
    </source>
</evidence>
<keyword evidence="5 10" id="KW-0812">Transmembrane</keyword>
<keyword evidence="8 10" id="KW-0472">Membrane</keyword>
<organism evidence="11 12">
    <name type="scientific">Boletus edulis BED1</name>
    <dbReference type="NCBI Taxonomy" id="1328754"/>
    <lineage>
        <taxon>Eukaryota</taxon>
        <taxon>Fungi</taxon>
        <taxon>Dikarya</taxon>
        <taxon>Basidiomycota</taxon>
        <taxon>Agaricomycotina</taxon>
        <taxon>Agaricomycetes</taxon>
        <taxon>Agaricomycetidae</taxon>
        <taxon>Boletales</taxon>
        <taxon>Boletineae</taxon>
        <taxon>Boletaceae</taxon>
        <taxon>Boletoideae</taxon>
        <taxon>Boletus</taxon>
    </lineage>
</organism>
<feature type="transmembrane region" description="Helical" evidence="10">
    <location>
        <begin position="22"/>
        <end position="42"/>
    </location>
</feature>
<protein>
    <submittedName>
        <fullName evidence="11">Phosphatidylinositol-glycan biosynthesis class S protein-domain-containing protein</fullName>
    </submittedName>
</protein>
<reference evidence="11" key="2">
    <citation type="journal article" date="2020" name="Nat. Commun.">
        <title>Large-scale genome sequencing of mycorrhizal fungi provides insights into the early evolution of symbiotic traits.</title>
        <authorList>
            <person name="Miyauchi S."/>
            <person name="Kiss E."/>
            <person name="Kuo A."/>
            <person name="Drula E."/>
            <person name="Kohler A."/>
            <person name="Sanchez-Garcia M."/>
            <person name="Morin E."/>
            <person name="Andreopoulos B."/>
            <person name="Barry K.W."/>
            <person name="Bonito G."/>
            <person name="Buee M."/>
            <person name="Carver A."/>
            <person name="Chen C."/>
            <person name="Cichocki N."/>
            <person name="Clum A."/>
            <person name="Culley D."/>
            <person name="Crous P.W."/>
            <person name="Fauchery L."/>
            <person name="Girlanda M."/>
            <person name="Hayes R.D."/>
            <person name="Keri Z."/>
            <person name="LaButti K."/>
            <person name="Lipzen A."/>
            <person name="Lombard V."/>
            <person name="Magnuson J."/>
            <person name="Maillard F."/>
            <person name="Murat C."/>
            <person name="Nolan M."/>
            <person name="Ohm R.A."/>
            <person name="Pangilinan J."/>
            <person name="Pereira M.F."/>
            <person name="Perotto S."/>
            <person name="Peter M."/>
            <person name="Pfister S."/>
            <person name="Riley R."/>
            <person name="Sitrit Y."/>
            <person name="Stielow J.B."/>
            <person name="Szollosi G."/>
            <person name="Zifcakova L."/>
            <person name="Stursova M."/>
            <person name="Spatafora J.W."/>
            <person name="Tedersoo L."/>
            <person name="Vaario L.M."/>
            <person name="Yamada A."/>
            <person name="Yan M."/>
            <person name="Wang P."/>
            <person name="Xu J."/>
            <person name="Bruns T."/>
            <person name="Baldrian P."/>
            <person name="Vilgalys R."/>
            <person name="Dunand C."/>
            <person name="Henrissat B."/>
            <person name="Grigoriev I.V."/>
            <person name="Hibbett D."/>
            <person name="Nagy L.G."/>
            <person name="Martin F.M."/>
        </authorList>
    </citation>
    <scope>NUCLEOTIDE SEQUENCE</scope>
    <source>
        <strain evidence="11">BED1</strain>
    </source>
</reference>
<dbReference type="Pfam" id="PF10510">
    <property type="entry name" value="PIG-S"/>
    <property type="match status" value="1"/>
</dbReference>
<sequence>MDANPSHGLKEPQRLPFESPKIRRLVLGSYWTIIIIALPFWWRLTSIERIALPSDHVRTQLNRNLIFPLDVQLDAPSFGNTTSHLSRELDEVLAQTLRASPTWRNLDIRMGISESAGHPSVASNAYTVVLGDHTAVKSPRQLFVNPKDASVQRLAGILSGLLAPEISPIQEQRVIQYSSRYRLAFTLLNENAASDLLVNSWDIEPAIKDHLLPILSKLNVLHNTTVESQVQYHAPLAFEPIEFTDGNTSIHGVTPEDLTVFVNSAEWTLSSSVSNDPVLHFVLFVPSSSRQPLCILDAHGSPTNQNAFLLPQWGGIFILNRDAQDMIMTHLTVADLVPVFSAFSNQLTALLGVPALPRGVPPEVASPLSDWQLDAVLRHRTSENVLNSQQTLDSIVKLVDQIESMPVDQTVRGDVQNALSALEEAYRSAVEPPAVPLRWSSEALSLASHAFFNPGMLAMLYFPAEHKYAVYTPLFASISVPLIVALGREIYAWRRERRTARNG</sequence>
<comment type="similarity">
    <text evidence="3">Belongs to the PIGS family.</text>
</comment>
<evidence type="ECO:0000256" key="2">
    <source>
        <dbReference type="ARBA" id="ARBA00004687"/>
    </source>
</evidence>
<keyword evidence="6" id="KW-0256">Endoplasmic reticulum</keyword>
<keyword evidence="12" id="KW-1185">Reference proteome</keyword>
<dbReference type="EMBL" id="WHUW01000017">
    <property type="protein sequence ID" value="KAF8438082.1"/>
    <property type="molecule type" value="Genomic_DNA"/>
</dbReference>
<comment type="subcellular location">
    <subcellularLocation>
        <location evidence="1">Endoplasmic reticulum membrane</location>
        <topology evidence="1">Multi-pass membrane protein</topology>
    </subcellularLocation>
</comment>